<evidence type="ECO:0000256" key="9">
    <source>
        <dbReference type="ARBA" id="ARBA00022729"/>
    </source>
</evidence>
<evidence type="ECO:0000259" key="21">
    <source>
        <dbReference type="PROSITE" id="PS50873"/>
    </source>
</evidence>
<comment type="cofactor">
    <cofactor evidence="17 20">
        <name>heme b</name>
        <dbReference type="ChEBI" id="CHEBI:60344"/>
    </cofactor>
    <text evidence="17 20">Binds 1 heme b (iron(II)-protoporphyrin IX) group per subunit.</text>
</comment>
<evidence type="ECO:0000256" key="13">
    <source>
        <dbReference type="ARBA" id="ARBA00023157"/>
    </source>
</evidence>
<feature type="binding site" evidence="17">
    <location>
        <position position="105"/>
    </location>
    <ligand>
        <name>Ca(2+)</name>
        <dbReference type="ChEBI" id="CHEBI:29108"/>
        <label>1</label>
    </ligand>
</feature>
<dbReference type="GO" id="GO:0005576">
    <property type="term" value="C:extracellular region"/>
    <property type="evidence" value="ECO:0007669"/>
    <property type="project" value="UniProtKB-SubCell"/>
</dbReference>
<evidence type="ECO:0000256" key="8">
    <source>
        <dbReference type="ARBA" id="ARBA00022723"/>
    </source>
</evidence>
<keyword evidence="8 17" id="KW-0479">Metal-binding</keyword>
<feature type="binding site" evidence="17">
    <location>
        <position position="258"/>
    </location>
    <ligand>
        <name>Ca(2+)</name>
        <dbReference type="ChEBI" id="CHEBI:29108"/>
        <label>2</label>
    </ligand>
</feature>
<dbReference type="FunFam" id="1.10.520.10:FF:000009">
    <property type="entry name" value="Peroxidase"/>
    <property type="match status" value="1"/>
</dbReference>
<evidence type="ECO:0000256" key="17">
    <source>
        <dbReference type="PIRSR" id="PIRSR600823-3"/>
    </source>
</evidence>
<feature type="disulfide bond" evidence="19">
    <location>
        <begin position="219"/>
        <end position="246"/>
    </location>
</feature>
<evidence type="ECO:0000256" key="12">
    <source>
        <dbReference type="ARBA" id="ARBA00023004"/>
    </source>
</evidence>
<evidence type="ECO:0000256" key="20">
    <source>
        <dbReference type="RuleBase" id="RU362060"/>
    </source>
</evidence>
<dbReference type="GO" id="GO:0042744">
    <property type="term" value="P:hydrogen peroxide catabolic process"/>
    <property type="evidence" value="ECO:0007669"/>
    <property type="project" value="UniProtKB-KW"/>
</dbReference>
<dbReference type="PROSITE" id="PS50873">
    <property type="entry name" value="PEROXIDASE_4"/>
    <property type="match status" value="1"/>
</dbReference>
<evidence type="ECO:0000256" key="19">
    <source>
        <dbReference type="PIRSR" id="PIRSR600823-5"/>
    </source>
</evidence>
<feature type="chain" id="PRO_5038160322" description="Peroxidase" evidence="20">
    <location>
        <begin position="31"/>
        <end position="361"/>
    </location>
</feature>
<dbReference type="GO" id="GO:0046872">
    <property type="term" value="F:metal ion binding"/>
    <property type="evidence" value="ECO:0007669"/>
    <property type="project" value="UniProtKB-UniRule"/>
</dbReference>
<feature type="disulfide bond" evidence="19">
    <location>
        <begin position="139"/>
        <end position="334"/>
    </location>
</feature>
<feature type="binding site" evidence="17">
    <location>
        <position position="84"/>
    </location>
    <ligand>
        <name>Ca(2+)</name>
        <dbReference type="ChEBI" id="CHEBI:29108"/>
        <label>1</label>
    </ligand>
</feature>
<dbReference type="PANTHER" id="PTHR31517">
    <property type="match status" value="1"/>
</dbReference>
<feature type="signal peptide" evidence="20">
    <location>
        <begin position="1"/>
        <end position="30"/>
    </location>
</feature>
<feature type="binding site" evidence="17">
    <location>
        <position position="213"/>
    </location>
    <ligand>
        <name>Ca(2+)</name>
        <dbReference type="ChEBI" id="CHEBI:29108"/>
        <label>2</label>
    </ligand>
</feature>
<comment type="caution">
    <text evidence="22">The sequence shown here is derived from an EMBL/GenBank/DDBJ whole genome shotgun (WGS) entry which is preliminary data.</text>
</comment>
<dbReference type="GO" id="GO:0140825">
    <property type="term" value="F:lactoperoxidase activity"/>
    <property type="evidence" value="ECO:0007669"/>
    <property type="project" value="UniProtKB-EC"/>
</dbReference>
<evidence type="ECO:0000256" key="1">
    <source>
        <dbReference type="ARBA" id="ARBA00000189"/>
    </source>
</evidence>
<gene>
    <name evidence="22" type="ORF">I3842_15G013300</name>
</gene>
<feature type="active site" description="Proton acceptor" evidence="15">
    <location>
        <position position="83"/>
    </location>
</feature>
<dbReference type="PROSITE" id="PS00436">
    <property type="entry name" value="PEROXIDASE_2"/>
    <property type="match status" value="1"/>
</dbReference>
<feature type="binding site" evidence="16">
    <location>
        <position position="182"/>
    </location>
    <ligand>
        <name>substrate</name>
    </ligand>
</feature>
<name>A0A922AA42_CARIL</name>
<evidence type="ECO:0000313" key="23">
    <source>
        <dbReference type="Proteomes" id="UP000811246"/>
    </source>
</evidence>
<dbReference type="InterPro" id="IPR019794">
    <property type="entry name" value="Peroxidases_AS"/>
</dbReference>
<feature type="disulfide bond" evidence="19">
    <location>
        <begin position="52"/>
        <end position="133"/>
    </location>
</feature>
<evidence type="ECO:0000256" key="7">
    <source>
        <dbReference type="ARBA" id="ARBA00022617"/>
    </source>
</evidence>
<dbReference type="InterPro" id="IPR019793">
    <property type="entry name" value="Peroxidases_heam-ligand_BS"/>
</dbReference>
<reference evidence="22" key="1">
    <citation type="submission" date="2021-01" db="EMBL/GenBank/DDBJ databases">
        <authorList>
            <person name="Lovell J.T."/>
            <person name="Bentley N."/>
            <person name="Bhattarai G."/>
            <person name="Jenkins J.W."/>
            <person name="Sreedasyam A."/>
            <person name="Alarcon Y."/>
            <person name="Bock C."/>
            <person name="Boston L."/>
            <person name="Carlson J."/>
            <person name="Cervantes K."/>
            <person name="Clermont K."/>
            <person name="Krom N."/>
            <person name="Kubenka K."/>
            <person name="Mamidi S."/>
            <person name="Mattison C."/>
            <person name="Monteros M."/>
            <person name="Pisani C."/>
            <person name="Plott C."/>
            <person name="Rajasekar S."/>
            <person name="Rhein H.S."/>
            <person name="Rohla C."/>
            <person name="Song M."/>
            <person name="Hilaire R.S."/>
            <person name="Shu S."/>
            <person name="Wells L."/>
            <person name="Wang X."/>
            <person name="Webber J."/>
            <person name="Heerema R.J."/>
            <person name="Klein P."/>
            <person name="Conner P."/>
            <person name="Grauke L."/>
            <person name="Grimwood J."/>
            <person name="Schmutz J."/>
            <person name="Randall J.J."/>
        </authorList>
    </citation>
    <scope>NUCLEOTIDE SEQUENCE</scope>
    <source>
        <tissue evidence="22">Leaf</tissue>
    </source>
</reference>
<comment type="similarity">
    <text evidence="20">Belongs to the peroxidase family. Classical plant (class III) peroxidase subfamily.</text>
</comment>
<feature type="binding site" evidence="17">
    <location>
        <position position="89"/>
    </location>
    <ligand>
        <name>Ca(2+)</name>
        <dbReference type="ChEBI" id="CHEBI:29108"/>
        <label>1</label>
    </ligand>
</feature>
<dbReference type="GO" id="GO:0020037">
    <property type="term" value="F:heme binding"/>
    <property type="evidence" value="ECO:0007669"/>
    <property type="project" value="UniProtKB-UniRule"/>
</dbReference>
<dbReference type="CDD" id="cd00693">
    <property type="entry name" value="secretory_peroxidase"/>
    <property type="match status" value="1"/>
</dbReference>
<dbReference type="PRINTS" id="PR00458">
    <property type="entry name" value="PEROXIDASE"/>
</dbReference>
<evidence type="ECO:0000256" key="2">
    <source>
        <dbReference type="ARBA" id="ARBA00002322"/>
    </source>
</evidence>
<feature type="domain" description="Plant heme peroxidase family profile" evidence="21">
    <location>
        <begin position="42"/>
        <end position="338"/>
    </location>
</feature>
<comment type="similarity">
    <text evidence="4">Belongs to the peroxidase family. Ascorbate peroxidase subfamily.</text>
</comment>
<feature type="binding site" evidence="17">
    <location>
        <position position="91"/>
    </location>
    <ligand>
        <name>Ca(2+)</name>
        <dbReference type="ChEBI" id="CHEBI:29108"/>
        <label>1</label>
    </ligand>
</feature>
<organism evidence="22 23">
    <name type="scientific">Carya illinoinensis</name>
    <name type="common">Pecan</name>
    <dbReference type="NCBI Taxonomy" id="32201"/>
    <lineage>
        <taxon>Eukaryota</taxon>
        <taxon>Viridiplantae</taxon>
        <taxon>Streptophyta</taxon>
        <taxon>Embryophyta</taxon>
        <taxon>Tracheophyta</taxon>
        <taxon>Spermatophyta</taxon>
        <taxon>Magnoliopsida</taxon>
        <taxon>eudicotyledons</taxon>
        <taxon>Gunneridae</taxon>
        <taxon>Pentapetalae</taxon>
        <taxon>rosids</taxon>
        <taxon>fabids</taxon>
        <taxon>Fagales</taxon>
        <taxon>Juglandaceae</taxon>
        <taxon>Carya</taxon>
    </lineage>
</organism>
<keyword evidence="20" id="KW-0376">Hydrogen peroxide</keyword>
<comment type="function">
    <text evidence="2">Removal of H(2)O(2), oxidation of toxic reductants, biosynthesis and degradation of lignin, suberization, auxin catabolism, response to environmental stresses such as wounding, pathogen attack and oxidative stress. These functions might be dependent on each isozyme/isoform in each plant tissue.</text>
</comment>
<dbReference type="SUPFAM" id="SSF48113">
    <property type="entry name" value="Heme-dependent peroxidases"/>
    <property type="match status" value="1"/>
</dbReference>
<dbReference type="Gene3D" id="1.10.520.10">
    <property type="match status" value="1"/>
</dbReference>
<feature type="binding site" evidence="17">
    <location>
        <position position="261"/>
    </location>
    <ligand>
        <name>Ca(2+)</name>
        <dbReference type="ChEBI" id="CHEBI:29108"/>
        <label>2</label>
    </ligand>
</feature>
<evidence type="ECO:0000256" key="5">
    <source>
        <dbReference type="ARBA" id="ARBA00012313"/>
    </source>
</evidence>
<evidence type="ECO:0000256" key="16">
    <source>
        <dbReference type="PIRSR" id="PIRSR600823-2"/>
    </source>
</evidence>
<dbReference type="InterPro" id="IPR010255">
    <property type="entry name" value="Haem_peroxidase_sf"/>
</dbReference>
<accession>A0A922AA42</accession>
<keyword evidence="6 20" id="KW-0575">Peroxidase</keyword>
<dbReference type="EMBL" id="CM031839">
    <property type="protein sequence ID" value="KAG6673877.1"/>
    <property type="molecule type" value="Genomic_DNA"/>
</dbReference>
<evidence type="ECO:0000256" key="3">
    <source>
        <dbReference type="ARBA" id="ARBA00004613"/>
    </source>
</evidence>
<dbReference type="GO" id="GO:0006979">
    <property type="term" value="P:response to oxidative stress"/>
    <property type="evidence" value="ECO:0007669"/>
    <property type="project" value="UniProtKB-UniRule"/>
</dbReference>
<evidence type="ECO:0000313" key="22">
    <source>
        <dbReference type="EMBL" id="KAG6673877.1"/>
    </source>
</evidence>
<evidence type="ECO:0000256" key="10">
    <source>
        <dbReference type="ARBA" id="ARBA00022837"/>
    </source>
</evidence>
<dbReference type="EC" id="1.11.1.7" evidence="5 20"/>
<dbReference type="InterPro" id="IPR000823">
    <property type="entry name" value="Peroxidase_pln"/>
</dbReference>
<comment type="subcellular location">
    <subcellularLocation>
        <location evidence="3 20">Secreted</location>
    </subcellularLocation>
</comment>
<protein>
    <recommendedName>
        <fullName evidence="5 20">Peroxidase</fullName>
        <ecNumber evidence="5 20">1.11.1.7</ecNumber>
    </recommendedName>
</protein>
<feature type="binding site" description="axial binding residue" evidence="17">
    <location>
        <position position="212"/>
    </location>
    <ligand>
        <name>heme b</name>
        <dbReference type="ChEBI" id="CHEBI:60344"/>
    </ligand>
    <ligandPart>
        <name>Fe</name>
        <dbReference type="ChEBI" id="CHEBI:18248"/>
    </ligandPart>
</feature>
<evidence type="ECO:0000256" key="18">
    <source>
        <dbReference type="PIRSR" id="PIRSR600823-4"/>
    </source>
</evidence>
<comment type="catalytic activity">
    <reaction evidence="1 20">
        <text>2 a phenolic donor + H2O2 = 2 a phenolic radical donor + 2 H2O</text>
        <dbReference type="Rhea" id="RHEA:56136"/>
        <dbReference type="ChEBI" id="CHEBI:15377"/>
        <dbReference type="ChEBI" id="CHEBI:16240"/>
        <dbReference type="ChEBI" id="CHEBI:139520"/>
        <dbReference type="ChEBI" id="CHEBI:139521"/>
        <dbReference type="EC" id="1.11.1.7"/>
    </reaction>
</comment>
<dbReference type="Gene3D" id="1.10.420.10">
    <property type="entry name" value="Peroxidase, domain 2"/>
    <property type="match status" value="1"/>
</dbReference>
<dbReference type="FunFam" id="1.10.420.10:FF:000006">
    <property type="entry name" value="Peroxidase"/>
    <property type="match status" value="1"/>
</dbReference>
<dbReference type="PRINTS" id="PR00461">
    <property type="entry name" value="PLPEROXIDASE"/>
</dbReference>
<keyword evidence="11 20" id="KW-0560">Oxidoreductase</keyword>
<dbReference type="AlphaFoldDB" id="A0A922AA42"/>
<keyword evidence="7 20" id="KW-0349">Heme</keyword>
<evidence type="ECO:0000256" key="15">
    <source>
        <dbReference type="PIRSR" id="PIRSR600823-1"/>
    </source>
</evidence>
<dbReference type="PROSITE" id="PS00435">
    <property type="entry name" value="PEROXIDASE_1"/>
    <property type="match status" value="1"/>
</dbReference>
<dbReference type="PANTHER" id="PTHR31517:SF48">
    <property type="entry name" value="PEROXIDASE 16-RELATED"/>
    <property type="match status" value="1"/>
</dbReference>
<comment type="cofactor">
    <cofactor evidence="17 20">
        <name>Ca(2+)</name>
        <dbReference type="ChEBI" id="CHEBI:29108"/>
    </cofactor>
    <text evidence="17 20">Binds 2 calcium ions per subunit.</text>
</comment>
<feature type="binding site" evidence="17">
    <location>
        <position position="87"/>
    </location>
    <ligand>
        <name>Ca(2+)</name>
        <dbReference type="ChEBI" id="CHEBI:29108"/>
        <label>1</label>
    </ligand>
</feature>
<keyword evidence="9 20" id="KW-0732">Signal</keyword>
<evidence type="ECO:0000256" key="14">
    <source>
        <dbReference type="ARBA" id="ARBA00023180"/>
    </source>
</evidence>
<dbReference type="InterPro" id="IPR033905">
    <property type="entry name" value="Secretory_peroxidase"/>
</dbReference>
<keyword evidence="13 19" id="KW-1015">Disulfide bond</keyword>
<keyword evidence="20" id="KW-0964">Secreted</keyword>
<feature type="binding site" evidence="17">
    <location>
        <position position="266"/>
    </location>
    <ligand>
        <name>Ca(2+)</name>
        <dbReference type="ChEBI" id="CHEBI:29108"/>
        <label>2</label>
    </ligand>
</feature>
<feature type="disulfide bond" evidence="19">
    <location>
        <begin position="85"/>
        <end position="90"/>
    </location>
</feature>
<dbReference type="Proteomes" id="UP000811246">
    <property type="component" value="Chromosome 15"/>
</dbReference>
<feature type="binding site" evidence="17">
    <location>
        <position position="93"/>
    </location>
    <ligand>
        <name>Ca(2+)</name>
        <dbReference type="ChEBI" id="CHEBI:29108"/>
        <label>1</label>
    </ligand>
</feature>
<dbReference type="Pfam" id="PF00141">
    <property type="entry name" value="peroxidase"/>
    <property type="match status" value="1"/>
</dbReference>
<sequence>MRTTMAGFTSFPSLLLISSLLLASYGAACASKVQASVTIVDGLSWTFYNSSCPELESIVRTHLKTVFEKDIGQAAGLLRLHFHDCFVQGCDGSILLDGTDSDPSEKDASPNLTLRAKAFQIIEDLRELVHNTCGRVVSCADIVTVAARDSVYLAGGPEYSLPLGRRDGLTFASQETTVNSLPSSTSNASELVAGLANFNLNATDLVALSGAHTIGIGHCTSLTSRLYPTLDSTLDDTFADELLEICPDADSNSTTVLDIRTPNKFDNKYYINLVNRQGLFTSDQDLYMYNVTTDIVTSFALDEELFFDKFVDAMIKMGQLSVLTGEEGEIRANCSVANSDSTVKLTSAEGDQKETGSAYAV</sequence>
<evidence type="ECO:0000256" key="4">
    <source>
        <dbReference type="ARBA" id="ARBA00006873"/>
    </source>
</evidence>
<feature type="site" description="Transition state stabilizer" evidence="18">
    <location>
        <position position="79"/>
    </location>
</feature>
<proteinExistence type="inferred from homology"/>
<dbReference type="InterPro" id="IPR002016">
    <property type="entry name" value="Haem_peroxidase"/>
</dbReference>
<evidence type="ECO:0000256" key="6">
    <source>
        <dbReference type="ARBA" id="ARBA00022559"/>
    </source>
</evidence>
<keyword evidence="10 17" id="KW-0106">Calcium</keyword>
<dbReference type="OrthoDB" id="2113341at2759"/>
<evidence type="ECO:0000256" key="11">
    <source>
        <dbReference type="ARBA" id="ARBA00023002"/>
    </source>
</evidence>
<keyword evidence="14" id="KW-0325">Glycoprotein</keyword>
<keyword evidence="12 17" id="KW-0408">Iron</keyword>